<proteinExistence type="predicted"/>
<keyword evidence="2" id="KW-1185">Reference proteome</keyword>
<evidence type="ECO:0000313" key="2">
    <source>
        <dbReference type="Proteomes" id="UP001152795"/>
    </source>
</evidence>
<organism evidence="1 2">
    <name type="scientific">Paramuricea clavata</name>
    <name type="common">Red gorgonian</name>
    <name type="synonym">Violescent sea-whip</name>
    <dbReference type="NCBI Taxonomy" id="317549"/>
    <lineage>
        <taxon>Eukaryota</taxon>
        <taxon>Metazoa</taxon>
        <taxon>Cnidaria</taxon>
        <taxon>Anthozoa</taxon>
        <taxon>Octocorallia</taxon>
        <taxon>Malacalcyonacea</taxon>
        <taxon>Plexauridae</taxon>
        <taxon>Paramuricea</taxon>
    </lineage>
</organism>
<dbReference type="Proteomes" id="UP001152795">
    <property type="component" value="Unassembled WGS sequence"/>
</dbReference>
<dbReference type="AlphaFoldDB" id="A0A6S7JYX7"/>
<gene>
    <name evidence="1" type="ORF">PACLA_8A007159</name>
</gene>
<protein>
    <submittedName>
        <fullName evidence="1">Uncharacterized protein</fullName>
    </submittedName>
</protein>
<comment type="caution">
    <text evidence="1">The sequence shown here is derived from an EMBL/GenBank/DDBJ whole genome shotgun (WGS) entry which is preliminary data.</text>
</comment>
<reference evidence="1" key="1">
    <citation type="submission" date="2020-04" db="EMBL/GenBank/DDBJ databases">
        <authorList>
            <person name="Alioto T."/>
            <person name="Alioto T."/>
            <person name="Gomez Garrido J."/>
        </authorList>
    </citation>
    <scope>NUCLEOTIDE SEQUENCE</scope>
    <source>
        <strain evidence="1">A484AB</strain>
    </source>
</reference>
<dbReference type="EMBL" id="CACRXK020011291">
    <property type="protein sequence ID" value="CAB4021151.1"/>
    <property type="molecule type" value="Genomic_DNA"/>
</dbReference>
<evidence type="ECO:0000313" key="1">
    <source>
        <dbReference type="EMBL" id="CAB4021151.1"/>
    </source>
</evidence>
<accession>A0A6S7JYX7</accession>
<sequence length="552" mass="63434">MSNVHVYHSEKPLDRGLEEETAYESEKVFENCVKDGKRREEDDAKIASNLVRKWLLEHSYLIPGEVRIVSGVEAAGLGKEKSEQSYWNAYFTDENFKYTEAFWENEYRKQPVSTIIPDDPFHRFVLHFLRGWRQKLHAYIVDEEIPIAERAAVLKKQVQNFAFFSRKKPFGGLWKMYSKPNDLLQQALDAEGAKMPAHDSEGNPLRTISGSEVQVQADQNISPNAATPPKPDENDGKIYKFIKRFAERKLGPDKVHNKWTMVKSTFCQKSESTSVVHRCYAFSGSSDSQNELHNVPTEWWNQSGGQDAWDDGQKIKITDVDRSQFGRNLVLILFDALKPVVIEDFKKLAHHVAFDESNYAEAMVSESRRDISVLDYGEFYDYVMGVVNAYDENIKKVVSDMEQLLSYTHASYKNKQFAPDKKKIEENVSKKRDLICTFSDKCLKQLEKKLDELPNKFLDLVAKQLQESKCGEDNVIRLTLHELLKSKLDCFLNVKVKFVAMDADCIADGKQFCKLCARKVPFYSVLPQLLREIGSTGDDFDKLSPLFEHLLG</sequence>
<name>A0A6S7JYX7_PARCT</name>